<comment type="caution">
    <text evidence="3">The sequence shown here is derived from an EMBL/GenBank/DDBJ whole genome shotgun (WGS) entry which is preliminary data.</text>
</comment>
<evidence type="ECO:0000259" key="2">
    <source>
        <dbReference type="Pfam" id="PF14420"/>
    </source>
</evidence>
<feature type="region of interest" description="Disordered" evidence="1">
    <location>
        <begin position="380"/>
        <end position="416"/>
    </location>
</feature>
<feature type="domain" description="Clr5" evidence="2">
    <location>
        <begin position="423"/>
        <end position="475"/>
    </location>
</feature>
<dbReference type="PANTHER" id="PTHR38788">
    <property type="entry name" value="CLR5 DOMAIN-CONTAINING PROTEIN"/>
    <property type="match status" value="1"/>
</dbReference>
<feature type="compositionally biased region" description="Low complexity" evidence="1">
    <location>
        <begin position="329"/>
        <end position="361"/>
    </location>
</feature>
<feature type="compositionally biased region" description="Basic residues" evidence="1">
    <location>
        <begin position="520"/>
        <end position="534"/>
    </location>
</feature>
<name>A0ABR4MAJ3_9PEZI</name>
<organism evidence="3 4">
    <name type="scientific">Ceratocystis lukuohia</name>
    <dbReference type="NCBI Taxonomy" id="2019550"/>
    <lineage>
        <taxon>Eukaryota</taxon>
        <taxon>Fungi</taxon>
        <taxon>Dikarya</taxon>
        <taxon>Ascomycota</taxon>
        <taxon>Pezizomycotina</taxon>
        <taxon>Sordariomycetes</taxon>
        <taxon>Hypocreomycetidae</taxon>
        <taxon>Microascales</taxon>
        <taxon>Ceratocystidaceae</taxon>
        <taxon>Ceratocystis</taxon>
    </lineage>
</organism>
<feature type="region of interest" description="Disordered" evidence="1">
    <location>
        <begin position="321"/>
        <end position="363"/>
    </location>
</feature>
<dbReference type="Proteomes" id="UP001610728">
    <property type="component" value="Unassembled WGS sequence"/>
</dbReference>
<feature type="region of interest" description="Disordered" evidence="1">
    <location>
        <begin position="112"/>
        <end position="179"/>
    </location>
</feature>
<dbReference type="PANTHER" id="PTHR38788:SF3">
    <property type="entry name" value="CLR5 DOMAIN-CONTAINING PROTEIN"/>
    <property type="match status" value="1"/>
</dbReference>
<dbReference type="EMBL" id="JABSNW010000008">
    <property type="protein sequence ID" value="KAL2885305.1"/>
    <property type="molecule type" value="Genomic_DNA"/>
</dbReference>
<dbReference type="RefSeq" id="XP_070856485.1">
    <property type="nucleotide sequence ID" value="XM_071004150.1"/>
</dbReference>
<proteinExistence type="predicted"/>
<evidence type="ECO:0000256" key="1">
    <source>
        <dbReference type="SAM" id="MobiDB-lite"/>
    </source>
</evidence>
<gene>
    <name evidence="3" type="ORF">HOO65_080255</name>
</gene>
<evidence type="ECO:0000313" key="4">
    <source>
        <dbReference type="Proteomes" id="UP001610728"/>
    </source>
</evidence>
<dbReference type="InterPro" id="IPR025676">
    <property type="entry name" value="Clr5_dom"/>
</dbReference>
<sequence length="930" mass="104712">MNGVHLNNQQYNPSTMRYASDRPDGPDLNLEVFDADPWDTTDYGLAASASAHGGLMSNTTMPPDRTVPITLPILSNMIDPLAFTQQSPDQVSPNTHYQTSGSVVLPDPYLMQSQSQPQSQSQSQHQANQQQHHQTQHTTQQQPLPQALPHTMAQPMPQSLSQSLPQSLPQTQQQQQQQPLYSVQLPTIPQPQSTVTIPIETQLPLPAYTNQQQQQQMTPTSEINEGSRMWSSISVSEIDDLPKPWAAALEMANTDKTWTNISDMNNMSNHPKMWPSDNDIMQSQQQQPTHLPVWVPIHPATGTVSPFVRISEVIDDEVPLSSGNGTGISHSPLSAPSSSIQGSPHQYQPQSQQNFPSQSPPLWSQTRLPAVPLSYSKAQPVPELNDQPLSQQYDERPSSGVSSNHQPELSPVAAGGTKSWATPADWIQYRDCITRLYIEEDKPLKEVMDIMARDYAFCATEKMYKIKIKKWNLKKNLRENEVQAIIQQVTRRDAEGKPSAVMIHGKQFELTQIFRHAKKKGILKSQRRSRKRRAQEKEPAVEQDVPQYVRIYTPTPARESPQFTLRAPDALHVPEQILCNLGVWMNGKVQSGAWNYWMKSYALFNETTETKGDPTGASVTLISDFYNHFLQGLQTLRTTRDIPKATRSFNIAFATLKNVMVLDDPRLMAMLLLTGLRTEKEGHGRDLGEMLWRYVRELSPCCVGAHSPLNRVWGTIATAFIYNDVGQSMVLMRFLADQIKTWADNSSAMYVDFFMFQSEIERLSFGSSPATRATLRQILQEARHSPMQDYDNIVLQKNVCHQIARSLIKDNHPEEARTVLLQTPPAPLNNSRSARVVYLDLLANIELECGMVDIAADTMEKAVTLSTALWGELSSSTMYMVDTLIKIYSQMGALDRADALQLDFSRRERFLESYHGEQMPQHIPPVQIGC</sequence>
<reference evidence="3 4" key="1">
    <citation type="submission" date="2020-05" db="EMBL/GenBank/DDBJ databases">
        <title>Ceratocystis lukuohia genome.</title>
        <authorList>
            <person name="Harrington T.C."/>
            <person name="Kim K."/>
            <person name="Mayers C.G."/>
        </authorList>
    </citation>
    <scope>NUCLEOTIDE SEQUENCE [LARGE SCALE GENOMIC DNA]</scope>
    <source>
        <strain evidence="3 4">C4212</strain>
    </source>
</reference>
<feature type="region of interest" description="Disordered" evidence="1">
    <location>
        <begin position="520"/>
        <end position="542"/>
    </location>
</feature>
<accession>A0ABR4MAJ3</accession>
<protein>
    <recommendedName>
        <fullName evidence="2">Clr5 domain-containing protein</fullName>
    </recommendedName>
</protein>
<evidence type="ECO:0000313" key="3">
    <source>
        <dbReference type="EMBL" id="KAL2885305.1"/>
    </source>
</evidence>
<dbReference type="Pfam" id="PF14420">
    <property type="entry name" value="Clr5"/>
    <property type="match status" value="1"/>
</dbReference>
<keyword evidence="4" id="KW-1185">Reference proteome</keyword>
<dbReference type="GeneID" id="98120991"/>